<name>A0A5B0X111_9GAMM</name>
<dbReference type="RefSeq" id="WP_149611487.1">
    <property type="nucleotide sequence ID" value="NZ_VTUX01000004.1"/>
</dbReference>
<evidence type="ECO:0000256" key="6">
    <source>
        <dbReference type="SAM" id="Phobius"/>
    </source>
</evidence>
<keyword evidence="5 6" id="KW-0472">Membrane</keyword>
<evidence type="ECO:0000313" key="10">
    <source>
        <dbReference type="EMBL" id="KAA1192051.1"/>
    </source>
</evidence>
<dbReference type="AlphaFoldDB" id="A0A5B0X111"/>
<dbReference type="Pfam" id="PF02683">
    <property type="entry name" value="DsbD_TM"/>
    <property type="match status" value="1"/>
</dbReference>
<dbReference type="GO" id="GO:0017004">
    <property type="term" value="P:cytochrome complex assembly"/>
    <property type="evidence" value="ECO:0007669"/>
    <property type="project" value="UniProtKB-KW"/>
</dbReference>
<keyword evidence="2 6" id="KW-0812">Transmembrane</keyword>
<dbReference type="InterPro" id="IPR003834">
    <property type="entry name" value="Cyt_c_assmbl_TM_dom"/>
</dbReference>
<dbReference type="EMBL" id="VTUX01000004">
    <property type="protein sequence ID" value="KAA1192051.1"/>
    <property type="molecule type" value="Genomic_DNA"/>
</dbReference>
<dbReference type="Proteomes" id="UP000323708">
    <property type="component" value="Unassembled WGS sequence"/>
</dbReference>
<keyword evidence="7" id="KW-0732">Signal</keyword>
<dbReference type="InterPro" id="IPR028250">
    <property type="entry name" value="DsbDN"/>
</dbReference>
<dbReference type="Pfam" id="PF13899">
    <property type="entry name" value="Thioredoxin_7"/>
    <property type="match status" value="1"/>
</dbReference>
<dbReference type="Gene3D" id="3.40.30.10">
    <property type="entry name" value="Glutaredoxin"/>
    <property type="match status" value="1"/>
</dbReference>
<gene>
    <name evidence="10" type="ORF">F0M18_11090</name>
</gene>
<dbReference type="PANTHER" id="PTHR32234:SF3">
    <property type="entry name" value="SUPPRESSION OF COPPER SENSITIVITY PROTEIN"/>
    <property type="match status" value="1"/>
</dbReference>
<organism evidence="10 11">
    <name type="scientific">Pseudohalioglobus sediminis</name>
    <dbReference type="NCBI Taxonomy" id="2606449"/>
    <lineage>
        <taxon>Bacteria</taxon>
        <taxon>Pseudomonadati</taxon>
        <taxon>Pseudomonadota</taxon>
        <taxon>Gammaproteobacteria</taxon>
        <taxon>Cellvibrionales</taxon>
        <taxon>Halieaceae</taxon>
        <taxon>Pseudohalioglobus</taxon>
    </lineage>
</organism>
<dbReference type="GO" id="GO:0015035">
    <property type="term" value="F:protein-disulfide reductase activity"/>
    <property type="evidence" value="ECO:0007669"/>
    <property type="project" value="TreeGrafter"/>
</dbReference>
<feature type="chain" id="PRO_5022963536" evidence="7">
    <location>
        <begin position="19"/>
        <end position="585"/>
    </location>
</feature>
<feature type="transmembrane region" description="Helical" evidence="6">
    <location>
        <begin position="378"/>
        <end position="394"/>
    </location>
</feature>
<sequence length="585" mass="62302">MRGLLSALLLFSASLAFAQGLGSQATVNFGAASTPDFLPVEEAYRLEVEILGDKRIRLYWQIADAYYLYQHAFKFKLDGGAIALTPTFPPALERTDEYFGEVRVYYQQADLVLETETAIPTGGTLAVTSQGCADAGLCYPPRTQYFSLDTVAATAQELERPARSAQDVGSSAGTGAPGTLPYMLLLAFLGGAILNLMPCVFPILSLKVLSFANSNEHDRHLHSWVYTAGVVVSFVAVAALLIGLQQAGRAVGWGFQLQSPGFVIALTYLFLVMGLSLSGLLQLGGSLMNTGNQLASKQGLPGSFFTGVLAVVVASPCTAPFMGTALGFAVTQPPLTGLLVFAALGLGMAAPLLVFSYSGGARKLMPRPGPWMDTLKQFLAFPLYAAAIWLLWVVGRQTGVNTMAAVLTGALALAMALWLWRFGGWRRALAVAFALAAISLGGWRGLDESGSRNSLLAEGRVAWSEPALAELRAAGKPVFVDVTADWCITCIANERAVLLTDTMQAAFAEHGVTYMVADWTNYDADIARFISAHGRTGIPLYLMYPADPTLAPIILPQILTDAAVLEALQAVSVKKTEVAHTLTAQ</sequence>
<dbReference type="InterPro" id="IPR036929">
    <property type="entry name" value="DsbDN_sf"/>
</dbReference>
<evidence type="ECO:0000259" key="8">
    <source>
        <dbReference type="Pfam" id="PF02683"/>
    </source>
</evidence>
<dbReference type="Pfam" id="PF11412">
    <property type="entry name" value="DsbD_N"/>
    <property type="match status" value="1"/>
</dbReference>
<dbReference type="SUPFAM" id="SSF52833">
    <property type="entry name" value="Thioredoxin-like"/>
    <property type="match status" value="1"/>
</dbReference>
<dbReference type="InterPro" id="IPR035671">
    <property type="entry name" value="DsbD_gamma"/>
</dbReference>
<dbReference type="PANTHER" id="PTHR32234">
    <property type="entry name" value="THIOL:DISULFIDE INTERCHANGE PROTEIN DSBD"/>
    <property type="match status" value="1"/>
</dbReference>
<reference evidence="10 11" key="1">
    <citation type="submission" date="2019-09" db="EMBL/GenBank/DDBJ databases">
        <authorList>
            <person name="Chen X.-Y."/>
        </authorList>
    </citation>
    <scope>NUCLEOTIDE SEQUENCE [LARGE SCALE GENOMIC DNA]</scope>
    <source>
        <strain evidence="10 11">NY5</strain>
    </source>
</reference>
<evidence type="ECO:0000313" key="11">
    <source>
        <dbReference type="Proteomes" id="UP000323708"/>
    </source>
</evidence>
<feature type="transmembrane region" description="Helical" evidence="6">
    <location>
        <begin position="304"/>
        <end position="329"/>
    </location>
</feature>
<evidence type="ECO:0000256" key="2">
    <source>
        <dbReference type="ARBA" id="ARBA00022692"/>
    </source>
</evidence>
<feature type="signal peptide" evidence="7">
    <location>
        <begin position="1"/>
        <end position="18"/>
    </location>
</feature>
<evidence type="ECO:0000256" key="4">
    <source>
        <dbReference type="ARBA" id="ARBA00022989"/>
    </source>
</evidence>
<evidence type="ECO:0000259" key="9">
    <source>
        <dbReference type="Pfam" id="PF11412"/>
    </source>
</evidence>
<feature type="domain" description="Thiol:disulfide interchange protein DsbD N-terminal" evidence="9">
    <location>
        <begin position="35"/>
        <end position="149"/>
    </location>
</feature>
<dbReference type="InterPro" id="IPR036249">
    <property type="entry name" value="Thioredoxin-like_sf"/>
</dbReference>
<proteinExistence type="predicted"/>
<feature type="transmembrane region" description="Helical" evidence="6">
    <location>
        <begin position="400"/>
        <end position="420"/>
    </location>
</feature>
<feature type="transmembrane region" description="Helical" evidence="6">
    <location>
        <begin position="180"/>
        <end position="204"/>
    </location>
</feature>
<dbReference type="GO" id="GO:0045454">
    <property type="term" value="P:cell redox homeostasis"/>
    <property type="evidence" value="ECO:0007669"/>
    <property type="project" value="TreeGrafter"/>
</dbReference>
<accession>A0A5B0X111</accession>
<protein>
    <submittedName>
        <fullName evidence="10">Protein-disulfide reductase DsbD</fullName>
    </submittedName>
</protein>
<comment type="subcellular location">
    <subcellularLocation>
        <location evidence="1">Membrane</location>
        <topology evidence="1">Multi-pass membrane protein</topology>
    </subcellularLocation>
</comment>
<feature type="transmembrane region" description="Helical" evidence="6">
    <location>
        <begin position="224"/>
        <end position="242"/>
    </location>
</feature>
<dbReference type="Gene3D" id="2.60.40.1250">
    <property type="entry name" value="Thiol:disulfide interchange protein DsbD, N-terminal domain"/>
    <property type="match status" value="1"/>
</dbReference>
<dbReference type="GO" id="GO:0016020">
    <property type="term" value="C:membrane"/>
    <property type="evidence" value="ECO:0007669"/>
    <property type="project" value="UniProtKB-SubCell"/>
</dbReference>
<keyword evidence="4 6" id="KW-1133">Transmembrane helix</keyword>
<feature type="transmembrane region" description="Helical" evidence="6">
    <location>
        <begin position="262"/>
        <end position="283"/>
    </location>
</feature>
<feature type="transmembrane region" description="Helical" evidence="6">
    <location>
        <begin position="335"/>
        <end position="357"/>
    </location>
</feature>
<evidence type="ECO:0000256" key="3">
    <source>
        <dbReference type="ARBA" id="ARBA00022748"/>
    </source>
</evidence>
<evidence type="ECO:0000256" key="5">
    <source>
        <dbReference type="ARBA" id="ARBA00023136"/>
    </source>
</evidence>
<dbReference type="CDD" id="cd02953">
    <property type="entry name" value="DsbDgamma"/>
    <property type="match status" value="1"/>
</dbReference>
<feature type="domain" description="Cytochrome C biogenesis protein transmembrane" evidence="8">
    <location>
        <begin position="183"/>
        <end position="391"/>
    </location>
</feature>
<evidence type="ECO:0000256" key="1">
    <source>
        <dbReference type="ARBA" id="ARBA00004141"/>
    </source>
</evidence>
<keyword evidence="11" id="KW-1185">Reference proteome</keyword>
<dbReference type="SUPFAM" id="SSF74863">
    <property type="entry name" value="Thiol:disulfide interchange protein DsbD, N-terminal domain (DsbD-alpha)"/>
    <property type="match status" value="1"/>
</dbReference>
<comment type="caution">
    <text evidence="10">The sequence shown here is derived from an EMBL/GenBank/DDBJ whole genome shotgun (WGS) entry which is preliminary data.</text>
</comment>
<evidence type="ECO:0000256" key="7">
    <source>
        <dbReference type="SAM" id="SignalP"/>
    </source>
</evidence>
<keyword evidence="3" id="KW-0201">Cytochrome c-type biogenesis</keyword>
<feature type="transmembrane region" description="Helical" evidence="6">
    <location>
        <begin position="427"/>
        <end position="446"/>
    </location>
</feature>